<evidence type="ECO:0000259" key="2">
    <source>
        <dbReference type="Pfam" id="PF00144"/>
    </source>
</evidence>
<protein>
    <submittedName>
        <fullName evidence="3">Beta-lactamase family protein</fullName>
    </submittedName>
</protein>
<evidence type="ECO:0000313" key="4">
    <source>
        <dbReference type="Proteomes" id="UP000033689"/>
    </source>
</evidence>
<dbReference type="InterPro" id="IPR001466">
    <property type="entry name" value="Beta-lactam-related"/>
</dbReference>
<dbReference type="Proteomes" id="UP000033689">
    <property type="component" value="Unassembled WGS sequence"/>
</dbReference>
<dbReference type="AlphaFoldDB" id="A0A0F3QIF5"/>
<dbReference type="STRING" id="33990.A3306_03390"/>
<dbReference type="RefSeq" id="WP_045799045.1">
    <property type="nucleotide sequence ID" value="NZ_LAOJ01000001.1"/>
</dbReference>
<feature type="signal peptide" evidence="1">
    <location>
        <begin position="1"/>
        <end position="21"/>
    </location>
</feature>
<gene>
    <name evidence="3" type="ORF">RBEMOGI_0999</name>
</gene>
<dbReference type="InterPro" id="IPR050491">
    <property type="entry name" value="AmpC-like"/>
</dbReference>
<proteinExistence type="predicted"/>
<accession>A0A0F3QIF5</accession>
<feature type="chain" id="PRO_5002465529" evidence="1">
    <location>
        <begin position="22"/>
        <end position="396"/>
    </location>
</feature>
<evidence type="ECO:0000256" key="1">
    <source>
        <dbReference type="SAM" id="SignalP"/>
    </source>
</evidence>
<organism evidence="3 4">
    <name type="scientific">Rickettsia bellii str. RML Mogi</name>
    <dbReference type="NCBI Taxonomy" id="1359194"/>
    <lineage>
        <taxon>Bacteria</taxon>
        <taxon>Pseudomonadati</taxon>
        <taxon>Pseudomonadota</taxon>
        <taxon>Alphaproteobacteria</taxon>
        <taxon>Rickettsiales</taxon>
        <taxon>Rickettsiaceae</taxon>
        <taxon>Rickettsieae</taxon>
        <taxon>Rickettsia</taxon>
        <taxon>belli group</taxon>
    </lineage>
</organism>
<dbReference type="Pfam" id="PF00144">
    <property type="entry name" value="Beta-lactamase"/>
    <property type="match status" value="1"/>
</dbReference>
<comment type="caution">
    <text evidence="3">The sequence shown here is derived from an EMBL/GenBank/DDBJ whole genome shotgun (WGS) entry which is preliminary data.</text>
</comment>
<name>A0A0F3QIF5_RICBE</name>
<reference evidence="3 4" key="1">
    <citation type="submission" date="2015-02" db="EMBL/GenBank/DDBJ databases">
        <title>Genome Sequencing of Rickettsiales.</title>
        <authorList>
            <person name="Daugherty S.C."/>
            <person name="Su Q."/>
            <person name="Abolude K."/>
            <person name="Beier-Sexton M."/>
            <person name="Carlyon J.A."/>
            <person name="Carter R."/>
            <person name="Day N.P."/>
            <person name="Dumler S.J."/>
            <person name="Dyachenko V."/>
            <person name="Godinez A."/>
            <person name="Kurtti T.J."/>
            <person name="Lichay M."/>
            <person name="Mullins K.E."/>
            <person name="Ott S."/>
            <person name="Pappas-Brown V."/>
            <person name="Paris D.H."/>
            <person name="Patel P."/>
            <person name="Richards A.L."/>
            <person name="Sadzewicz L."/>
            <person name="Sears K."/>
            <person name="Seidman D."/>
            <person name="Sengamalay N."/>
            <person name="Stenos J."/>
            <person name="Tallon L.J."/>
            <person name="Vincent G."/>
            <person name="Fraser C.M."/>
            <person name="Munderloh U."/>
            <person name="Dunning-Hotopp J.C."/>
        </authorList>
    </citation>
    <scope>NUCLEOTIDE SEQUENCE [LARGE SCALE GENOMIC DNA]</scope>
    <source>
        <strain evidence="3 4">RML Mogi</strain>
    </source>
</reference>
<dbReference type="PATRIC" id="fig|1359194.3.peg.1013"/>
<evidence type="ECO:0000313" key="3">
    <source>
        <dbReference type="EMBL" id="KJV92370.1"/>
    </source>
</evidence>
<feature type="domain" description="Beta-lactamase-related" evidence="2">
    <location>
        <begin position="37"/>
        <end position="366"/>
    </location>
</feature>
<dbReference type="EMBL" id="LAOJ01000001">
    <property type="protein sequence ID" value="KJV92370.1"/>
    <property type="molecule type" value="Genomic_DNA"/>
</dbReference>
<dbReference type="SUPFAM" id="SSF56601">
    <property type="entry name" value="beta-lactamase/transpeptidase-like"/>
    <property type="match status" value="1"/>
</dbReference>
<dbReference type="Gene3D" id="3.40.710.10">
    <property type="entry name" value="DD-peptidase/beta-lactamase superfamily"/>
    <property type="match status" value="1"/>
</dbReference>
<sequence length="396" mass="45153">MFRSYIFLLVLLVINCVDSFADIQQRISEAEKEYISNRFVNAVFMFADDYKQLLTGAKGIFALNGEQLKANEMMPIASATKPITAAGILRLQEQKLLNVNDKIYKYIDLEMWQGKVPDWAYKISIHNLLTHSSGIAEYFSFVKLDLNMTRKEACKKILQYVASKPLEVPIGKKFKYSNTNFVILGMIIEKVTKKDLCNFFQDEFFRPLNMKSTSFASYSEAARIQRNVVSSNYPVRYFITPNNSNKPIFTPATADFVALPCADGGIISTPSDLIKWYRALNSGKILSTKSYKLMTTKYFPAKEIDGRKTYMGYGIYITDLDSKHTMIHFFGKALGVQSEMGYILPNNLYFAIISNTMVKIPEEMQDKIDLKNPLNQIGIIYFRDAIVNAAIKDDKT</sequence>
<dbReference type="PANTHER" id="PTHR46825:SF9">
    <property type="entry name" value="BETA-LACTAMASE-RELATED DOMAIN-CONTAINING PROTEIN"/>
    <property type="match status" value="1"/>
</dbReference>
<dbReference type="InterPro" id="IPR012338">
    <property type="entry name" value="Beta-lactam/transpept-like"/>
</dbReference>
<keyword evidence="1" id="KW-0732">Signal</keyword>
<dbReference type="PANTHER" id="PTHR46825">
    <property type="entry name" value="D-ALANYL-D-ALANINE-CARBOXYPEPTIDASE/ENDOPEPTIDASE AMPH"/>
    <property type="match status" value="1"/>
</dbReference>